<keyword evidence="3 11" id="KW-0347">Helicase</keyword>
<dbReference type="GO" id="GO:0005524">
    <property type="term" value="F:ATP binding"/>
    <property type="evidence" value="ECO:0007669"/>
    <property type="project" value="UniProtKB-KW"/>
</dbReference>
<keyword evidence="4" id="KW-0067">ATP-binding</keyword>
<organism evidence="11 12">
    <name type="scientific">Saccharopolyspora shandongensis</name>
    <dbReference type="NCBI Taxonomy" id="418495"/>
    <lineage>
        <taxon>Bacteria</taxon>
        <taxon>Bacillati</taxon>
        <taxon>Actinomycetota</taxon>
        <taxon>Actinomycetes</taxon>
        <taxon>Pseudonocardiales</taxon>
        <taxon>Pseudonocardiaceae</taxon>
        <taxon>Saccharopolyspora</taxon>
    </lineage>
</organism>
<dbReference type="STRING" id="418495.SAMN05216215_1005285"/>
<dbReference type="Pfam" id="PF00270">
    <property type="entry name" value="DEAD"/>
    <property type="match status" value="1"/>
</dbReference>
<evidence type="ECO:0000259" key="8">
    <source>
        <dbReference type="PROSITE" id="PS51192"/>
    </source>
</evidence>
<dbReference type="GO" id="GO:0016787">
    <property type="term" value="F:hydrolase activity"/>
    <property type="evidence" value="ECO:0007669"/>
    <property type="project" value="UniProtKB-KW"/>
</dbReference>
<evidence type="ECO:0000256" key="7">
    <source>
        <dbReference type="SAM" id="MobiDB-lite"/>
    </source>
</evidence>
<reference evidence="12" key="1">
    <citation type="submission" date="2016-10" db="EMBL/GenBank/DDBJ databases">
        <authorList>
            <person name="Varghese N."/>
            <person name="Submissions S."/>
        </authorList>
    </citation>
    <scope>NUCLEOTIDE SEQUENCE [LARGE SCALE GENOMIC DNA]</scope>
    <source>
        <strain evidence="12">CGMCC 4.3530</strain>
    </source>
</reference>
<feature type="short sequence motif" description="Q motif" evidence="6">
    <location>
        <begin position="44"/>
        <end position="72"/>
    </location>
</feature>
<evidence type="ECO:0000256" key="6">
    <source>
        <dbReference type="PROSITE-ProRule" id="PRU00552"/>
    </source>
</evidence>
<feature type="domain" description="Helicase ATP-binding" evidence="8">
    <location>
        <begin position="75"/>
        <end position="247"/>
    </location>
</feature>
<keyword evidence="2" id="KW-0378">Hydrolase</keyword>
<feature type="compositionally biased region" description="Basic and acidic residues" evidence="7">
    <location>
        <begin position="526"/>
        <end position="536"/>
    </location>
</feature>
<dbReference type="CDD" id="cd00268">
    <property type="entry name" value="DEADc"/>
    <property type="match status" value="1"/>
</dbReference>
<keyword evidence="1" id="KW-0547">Nucleotide-binding</keyword>
<feature type="compositionally biased region" description="Basic and acidic residues" evidence="7">
    <location>
        <begin position="491"/>
        <end position="508"/>
    </location>
</feature>
<dbReference type="PANTHER" id="PTHR47959">
    <property type="entry name" value="ATP-DEPENDENT RNA HELICASE RHLE-RELATED"/>
    <property type="match status" value="1"/>
</dbReference>
<evidence type="ECO:0000313" key="12">
    <source>
        <dbReference type="Proteomes" id="UP000199529"/>
    </source>
</evidence>
<evidence type="ECO:0000256" key="2">
    <source>
        <dbReference type="ARBA" id="ARBA00022801"/>
    </source>
</evidence>
<feature type="domain" description="DEAD-box RNA helicase Q" evidence="10">
    <location>
        <begin position="44"/>
        <end position="72"/>
    </location>
</feature>
<dbReference type="InterPro" id="IPR027417">
    <property type="entry name" value="P-loop_NTPase"/>
</dbReference>
<proteinExistence type="inferred from homology"/>
<dbReference type="GO" id="GO:0003724">
    <property type="term" value="F:RNA helicase activity"/>
    <property type="evidence" value="ECO:0007669"/>
    <property type="project" value="InterPro"/>
</dbReference>
<comment type="similarity">
    <text evidence="5">Belongs to the DEAD box helicase family.</text>
</comment>
<accession>A0A1H2WUT1</accession>
<feature type="compositionally biased region" description="Low complexity" evidence="7">
    <location>
        <begin position="1"/>
        <end position="11"/>
    </location>
</feature>
<feature type="compositionally biased region" description="Basic residues" evidence="7">
    <location>
        <begin position="12"/>
        <end position="21"/>
    </location>
</feature>
<evidence type="ECO:0000256" key="5">
    <source>
        <dbReference type="ARBA" id="ARBA00038437"/>
    </source>
</evidence>
<dbReference type="EMBL" id="FNOK01000005">
    <property type="protein sequence ID" value="SDW84256.1"/>
    <property type="molecule type" value="Genomic_DNA"/>
</dbReference>
<dbReference type="PROSITE" id="PS51194">
    <property type="entry name" value="HELICASE_CTER"/>
    <property type="match status" value="1"/>
</dbReference>
<feature type="region of interest" description="Disordered" evidence="7">
    <location>
        <begin position="419"/>
        <end position="536"/>
    </location>
</feature>
<dbReference type="CDD" id="cd18787">
    <property type="entry name" value="SF2_C_DEAD"/>
    <property type="match status" value="1"/>
</dbReference>
<dbReference type="GO" id="GO:0003676">
    <property type="term" value="F:nucleic acid binding"/>
    <property type="evidence" value="ECO:0007669"/>
    <property type="project" value="InterPro"/>
</dbReference>
<feature type="compositionally biased region" description="Basic and acidic residues" evidence="7">
    <location>
        <begin position="422"/>
        <end position="441"/>
    </location>
</feature>
<dbReference type="PANTHER" id="PTHR47959:SF13">
    <property type="entry name" value="ATP-DEPENDENT RNA HELICASE RHLE"/>
    <property type="match status" value="1"/>
</dbReference>
<feature type="region of interest" description="Disordered" evidence="7">
    <location>
        <begin position="1"/>
        <end position="31"/>
    </location>
</feature>
<dbReference type="SUPFAM" id="SSF52540">
    <property type="entry name" value="P-loop containing nucleoside triphosphate hydrolases"/>
    <property type="match status" value="1"/>
</dbReference>
<evidence type="ECO:0000259" key="9">
    <source>
        <dbReference type="PROSITE" id="PS51194"/>
    </source>
</evidence>
<evidence type="ECO:0000313" key="11">
    <source>
        <dbReference type="EMBL" id="SDW84256.1"/>
    </source>
</evidence>
<dbReference type="PROSITE" id="PS51192">
    <property type="entry name" value="HELICASE_ATP_BIND_1"/>
    <property type="match status" value="1"/>
</dbReference>
<keyword evidence="12" id="KW-1185">Reference proteome</keyword>
<evidence type="ECO:0000259" key="10">
    <source>
        <dbReference type="PROSITE" id="PS51195"/>
    </source>
</evidence>
<dbReference type="InterPro" id="IPR011545">
    <property type="entry name" value="DEAD/DEAH_box_helicase_dom"/>
</dbReference>
<name>A0A1H2WUT1_9PSEU</name>
<dbReference type="SMART" id="SM00487">
    <property type="entry name" value="DEXDc"/>
    <property type="match status" value="1"/>
</dbReference>
<dbReference type="OrthoDB" id="9805696at2"/>
<evidence type="ECO:0000256" key="1">
    <source>
        <dbReference type="ARBA" id="ARBA00022741"/>
    </source>
</evidence>
<dbReference type="InterPro" id="IPR044742">
    <property type="entry name" value="DEAD/DEAH_RhlB"/>
</dbReference>
<evidence type="ECO:0000256" key="4">
    <source>
        <dbReference type="ARBA" id="ARBA00022840"/>
    </source>
</evidence>
<feature type="compositionally biased region" description="Basic and acidic residues" evidence="7">
    <location>
        <begin position="467"/>
        <end position="478"/>
    </location>
</feature>
<dbReference type="InterPro" id="IPR050079">
    <property type="entry name" value="DEAD_box_RNA_helicase"/>
</dbReference>
<evidence type="ECO:0000256" key="3">
    <source>
        <dbReference type="ARBA" id="ARBA00022806"/>
    </source>
</evidence>
<dbReference type="RefSeq" id="WP_093262963.1">
    <property type="nucleotide sequence ID" value="NZ_FNOK01000005.1"/>
</dbReference>
<dbReference type="PROSITE" id="PS51195">
    <property type="entry name" value="Q_MOTIF"/>
    <property type="match status" value="1"/>
</dbReference>
<dbReference type="AlphaFoldDB" id="A0A1H2WUT1"/>
<protein>
    <submittedName>
        <fullName evidence="11">Superfamily II DNA and RNA helicase</fullName>
    </submittedName>
</protein>
<dbReference type="GO" id="GO:0005829">
    <property type="term" value="C:cytosol"/>
    <property type="evidence" value="ECO:0007669"/>
    <property type="project" value="TreeGrafter"/>
</dbReference>
<feature type="domain" description="Helicase C-terminal" evidence="9">
    <location>
        <begin position="260"/>
        <end position="418"/>
    </location>
</feature>
<dbReference type="Pfam" id="PF00271">
    <property type="entry name" value="Helicase_C"/>
    <property type="match status" value="1"/>
</dbReference>
<dbReference type="InterPro" id="IPR001650">
    <property type="entry name" value="Helicase_C-like"/>
</dbReference>
<dbReference type="Proteomes" id="UP000199529">
    <property type="component" value="Unassembled WGS sequence"/>
</dbReference>
<dbReference type="Gene3D" id="3.40.50.300">
    <property type="entry name" value="P-loop containing nucleotide triphosphate hydrolases"/>
    <property type="match status" value="2"/>
</dbReference>
<dbReference type="InterPro" id="IPR014001">
    <property type="entry name" value="Helicase_ATP-bd"/>
</dbReference>
<gene>
    <name evidence="11" type="ORF">SAMN05216215_1005285</name>
</gene>
<sequence length="536" mass="57154">MPSSSFTTPARSSRRPRRRRPQSQPPAPKRSLFDEVGVTAVDPAPFDQLGLPKRLVRALADGGMVEAFPIQAATIPDALTGRDVLGRGQTGSGKTLAFGLPLLAMQQGNARPLHPRGLVLVPTRELATQVTDALKPLAKALGLYVREVVGGTSFTRQADTLRRGVDVLVATPGRLADHVRQGTCVLSEVERTALDEADQMADMGFLPQVRELLDLVPADGQRLLFSATLDGDVDKLVERYMTDPVVHSLAPPAASVDSMEHHQLLVSAAEKQAVLARIAAREGRTIMFVRTKHHADRLAKKLRAVGIRAGALHGGKAQNARTRILDEFKTGETETLVATNVAARGIHVDDVSLVVHVEPPADPKDYLHRAGRTARAGATGTVVTLVTDDQKQAFRTMANQAGVTATTTTVSPADAELARLTGAREPDGVAIVDPKRREAPRSRNAKQGGAPRSGGARQGEAPRGAKRRTEHEPGEPRASRRPRRAEGNGQGRRESGRGAEGAHGDRTGRGVHGPSGRGARRGGHGTRNDRGGARRG</sequence>
<dbReference type="InterPro" id="IPR014014">
    <property type="entry name" value="RNA_helicase_DEAD_Q_motif"/>
</dbReference>
<dbReference type="SMART" id="SM00490">
    <property type="entry name" value="HELICc"/>
    <property type="match status" value="1"/>
</dbReference>